<evidence type="ECO:0000256" key="5">
    <source>
        <dbReference type="ARBA" id="ARBA00022777"/>
    </source>
</evidence>
<evidence type="ECO:0000256" key="2">
    <source>
        <dbReference type="ARBA" id="ARBA00022553"/>
    </source>
</evidence>
<evidence type="ECO:0000256" key="3">
    <source>
        <dbReference type="ARBA" id="ARBA00022679"/>
    </source>
</evidence>
<proteinExistence type="predicted"/>
<dbReference type="GO" id="GO:0004674">
    <property type="term" value="F:protein serine/threonine kinase activity"/>
    <property type="evidence" value="ECO:0007669"/>
    <property type="project" value="UniProtKB-KW"/>
</dbReference>
<dbReference type="PROSITE" id="PS51285">
    <property type="entry name" value="AGC_KINASE_CTER"/>
    <property type="match status" value="1"/>
</dbReference>
<keyword evidence="6" id="KW-0067">ATP-binding</keyword>
<keyword evidence="11" id="KW-1185">Reference proteome</keyword>
<dbReference type="Gene3D" id="3.30.200.20">
    <property type="entry name" value="Phosphorylase Kinase, domain 1"/>
    <property type="match status" value="1"/>
</dbReference>
<keyword evidence="3" id="KW-0808">Transferase</keyword>
<sequence length="488" mass="55258">MADIFEFEDDDVRPVSTHSSSMLPNNSSTDLNELCDTITELNMDGVTRPISISNVSRRLSASFQPGSADGRLGQSLEIGIRSPFVSSFAQSLDKLHKEEETEKHVVFDEPEDEKPRKMTPADFQQLKVLGQGTYGKVLLVRERKTGRLFAQKQLKKASMVVEKKHILQTMTERDILESVRHPYIVRLFYAMQDHEKLYLILEYAQGGELFTYLANQVMLSEDTVAFYLAEMILALYHLHVNVGVVYRDLKPENCLLDKEGHLVLTDFGLSKVATDSDSSCKTILGTPEYMAPEILQGEEYDYAVDWWSLGAVAYDLLTGNPPFPGNDYKSILQKIWRTKRIDFPFYLTRDAQHLISRFLTRDPKKRMGYKDIDYIKKHSFFSAIDWEKLERRDKSIVPPIVPLITDPELAENFSKEFTEMPLSPPSHDSPMAIPIASARGSRDNLAVLNLNSGNDVGPGIGDNHGEPGNHPFKGFSFTASSSFIDRVF</sequence>
<protein>
    <recommendedName>
        <fullName evidence="12">Protein kinase domain-containing protein</fullName>
    </recommendedName>
</protein>
<dbReference type="Pfam" id="PF00069">
    <property type="entry name" value="Pkinase"/>
    <property type="match status" value="1"/>
</dbReference>
<evidence type="ECO:0000256" key="4">
    <source>
        <dbReference type="ARBA" id="ARBA00022741"/>
    </source>
</evidence>
<dbReference type="InterPro" id="IPR000961">
    <property type="entry name" value="AGC-kinase_C"/>
</dbReference>
<dbReference type="AlphaFoldDB" id="A0A5E8BXT6"/>
<dbReference type="InterPro" id="IPR045270">
    <property type="entry name" value="STKc_AGC"/>
</dbReference>
<evidence type="ECO:0000256" key="6">
    <source>
        <dbReference type="ARBA" id="ARBA00022840"/>
    </source>
</evidence>
<dbReference type="Proteomes" id="UP000398389">
    <property type="component" value="Unassembled WGS sequence"/>
</dbReference>
<evidence type="ECO:0000259" key="8">
    <source>
        <dbReference type="PROSITE" id="PS50011"/>
    </source>
</evidence>
<gene>
    <name evidence="10" type="ORF">SAPINGB_P004597</name>
</gene>
<keyword evidence="1" id="KW-0723">Serine/threonine-protein kinase</keyword>
<dbReference type="GO" id="GO:0005524">
    <property type="term" value="F:ATP binding"/>
    <property type="evidence" value="ECO:0007669"/>
    <property type="project" value="UniProtKB-KW"/>
</dbReference>
<dbReference type="GeneID" id="43583412"/>
<dbReference type="Gene3D" id="1.10.510.10">
    <property type="entry name" value="Transferase(Phosphotransferase) domain 1"/>
    <property type="match status" value="1"/>
</dbReference>
<dbReference type="FunFam" id="3.30.200.20:FF:000222">
    <property type="entry name" value="Serine/threonine-protein kinase psk1"/>
    <property type="match status" value="1"/>
</dbReference>
<dbReference type="EMBL" id="CABVLU010000003">
    <property type="protein sequence ID" value="VVT55439.1"/>
    <property type="molecule type" value="Genomic_DNA"/>
</dbReference>
<dbReference type="InterPro" id="IPR008271">
    <property type="entry name" value="Ser/Thr_kinase_AS"/>
</dbReference>
<feature type="compositionally biased region" description="Acidic residues" evidence="7">
    <location>
        <begin position="1"/>
        <end position="11"/>
    </location>
</feature>
<dbReference type="PANTHER" id="PTHR24351">
    <property type="entry name" value="RIBOSOMAL PROTEIN S6 KINASE"/>
    <property type="match status" value="1"/>
</dbReference>
<keyword evidence="2" id="KW-0597">Phosphoprotein</keyword>
<dbReference type="FunFam" id="1.10.510.10:FF:000048">
    <property type="entry name" value="Protein kinase C"/>
    <property type="match status" value="1"/>
</dbReference>
<dbReference type="InterPro" id="IPR017892">
    <property type="entry name" value="Pkinase_C"/>
</dbReference>
<dbReference type="RefSeq" id="XP_031855203.1">
    <property type="nucleotide sequence ID" value="XM_031999312.1"/>
</dbReference>
<evidence type="ECO:0000313" key="10">
    <source>
        <dbReference type="EMBL" id="VVT55439.1"/>
    </source>
</evidence>
<dbReference type="SMART" id="SM00133">
    <property type="entry name" value="S_TK_X"/>
    <property type="match status" value="1"/>
</dbReference>
<dbReference type="CDD" id="cd05123">
    <property type="entry name" value="STKc_AGC"/>
    <property type="match status" value="1"/>
</dbReference>
<dbReference type="PROSITE" id="PS00108">
    <property type="entry name" value="PROTEIN_KINASE_ST"/>
    <property type="match status" value="1"/>
</dbReference>
<evidence type="ECO:0000313" key="11">
    <source>
        <dbReference type="Proteomes" id="UP000398389"/>
    </source>
</evidence>
<dbReference type="SMART" id="SM00220">
    <property type="entry name" value="S_TKc"/>
    <property type="match status" value="1"/>
</dbReference>
<reference evidence="10 11" key="1">
    <citation type="submission" date="2019-09" db="EMBL/GenBank/DDBJ databases">
        <authorList>
            <person name="Brejova B."/>
        </authorList>
    </citation>
    <scope>NUCLEOTIDE SEQUENCE [LARGE SCALE GENOMIC DNA]</scope>
</reference>
<dbReference type="Pfam" id="PF00433">
    <property type="entry name" value="Pkinase_C"/>
    <property type="match status" value="1"/>
</dbReference>
<accession>A0A5E8BXT6</accession>
<dbReference type="InterPro" id="IPR000719">
    <property type="entry name" value="Prot_kinase_dom"/>
</dbReference>
<organism evidence="10 11">
    <name type="scientific">Magnusiomyces paraingens</name>
    <dbReference type="NCBI Taxonomy" id="2606893"/>
    <lineage>
        <taxon>Eukaryota</taxon>
        <taxon>Fungi</taxon>
        <taxon>Dikarya</taxon>
        <taxon>Ascomycota</taxon>
        <taxon>Saccharomycotina</taxon>
        <taxon>Dipodascomycetes</taxon>
        <taxon>Dipodascales</taxon>
        <taxon>Dipodascaceae</taxon>
        <taxon>Magnusiomyces</taxon>
    </lineage>
</organism>
<feature type="region of interest" description="Disordered" evidence="7">
    <location>
        <begin position="1"/>
        <end position="28"/>
    </location>
</feature>
<dbReference type="OrthoDB" id="63267at2759"/>
<dbReference type="PROSITE" id="PS50011">
    <property type="entry name" value="PROTEIN_KINASE_DOM"/>
    <property type="match status" value="1"/>
</dbReference>
<evidence type="ECO:0008006" key="12">
    <source>
        <dbReference type="Google" id="ProtNLM"/>
    </source>
</evidence>
<dbReference type="SUPFAM" id="SSF56112">
    <property type="entry name" value="Protein kinase-like (PK-like)"/>
    <property type="match status" value="1"/>
</dbReference>
<feature type="domain" description="Protein kinase" evidence="8">
    <location>
        <begin position="123"/>
        <end position="381"/>
    </location>
</feature>
<evidence type="ECO:0000256" key="7">
    <source>
        <dbReference type="SAM" id="MobiDB-lite"/>
    </source>
</evidence>
<evidence type="ECO:0000256" key="1">
    <source>
        <dbReference type="ARBA" id="ARBA00022527"/>
    </source>
</evidence>
<feature type="compositionally biased region" description="Polar residues" evidence="7">
    <location>
        <begin position="16"/>
        <end position="28"/>
    </location>
</feature>
<evidence type="ECO:0000259" key="9">
    <source>
        <dbReference type="PROSITE" id="PS51285"/>
    </source>
</evidence>
<keyword evidence="5" id="KW-0418">Kinase</keyword>
<feature type="domain" description="AGC-kinase C-terminal" evidence="9">
    <location>
        <begin position="382"/>
        <end position="487"/>
    </location>
</feature>
<keyword evidence="4" id="KW-0547">Nucleotide-binding</keyword>
<dbReference type="InterPro" id="IPR011009">
    <property type="entry name" value="Kinase-like_dom_sf"/>
</dbReference>
<name>A0A5E8BXT6_9ASCO</name>